<reference evidence="5" key="1">
    <citation type="submission" date="2016-10" db="EMBL/GenBank/DDBJ databases">
        <authorList>
            <person name="Varghese N."/>
            <person name="Submissions S."/>
        </authorList>
    </citation>
    <scope>NUCLEOTIDE SEQUENCE [LARGE SCALE GENOMIC DNA]</scope>
    <source>
        <strain evidence="5">CGMCC 1.10121</strain>
    </source>
</reference>
<feature type="region of interest" description="Disordered" evidence="2">
    <location>
        <begin position="286"/>
        <end position="305"/>
    </location>
</feature>
<protein>
    <submittedName>
        <fullName evidence="4">Nucleotide-binding universal stress protein, UspA family</fullName>
    </submittedName>
</protein>
<accession>A0A1H8WJ90</accession>
<proteinExistence type="inferred from homology"/>
<dbReference type="Pfam" id="PF00582">
    <property type="entry name" value="Usp"/>
    <property type="match status" value="2"/>
</dbReference>
<dbReference type="AlphaFoldDB" id="A0A1H8WJ90"/>
<name>A0A1H8WJ90_9EURY</name>
<dbReference type="InterPro" id="IPR014729">
    <property type="entry name" value="Rossmann-like_a/b/a_fold"/>
</dbReference>
<dbReference type="Proteomes" id="UP000199126">
    <property type="component" value="Unassembled WGS sequence"/>
</dbReference>
<dbReference type="PRINTS" id="PR01438">
    <property type="entry name" value="UNVRSLSTRESS"/>
</dbReference>
<dbReference type="CDD" id="cd00293">
    <property type="entry name" value="USP-like"/>
    <property type="match status" value="2"/>
</dbReference>
<evidence type="ECO:0000313" key="5">
    <source>
        <dbReference type="Proteomes" id="UP000199126"/>
    </source>
</evidence>
<comment type="similarity">
    <text evidence="1">Belongs to the universal stress protein A family.</text>
</comment>
<sequence length="305" mass="32247">MYDQILFPTDGSAPTEPVFDYALQIAAEHEATLHVLNVVDTGRDGLAEVREEIVDELVGAGEEIVADAAQRAEERGVSVVSTVVRGDPSSSIVDYSDQSAVDLIVMPTHGRRGVERFLLGSVTERVINTAAIPVIAVDPEGDRPLTYPCQDLLVPTDGSRGAQLAVTEGIAVAEATGATLHLLHVVETGRFGSNARSVSEDGEPTERANEILADAVGTAEAASLVAVESATAYGVPAREILSYIEDNEVDLAVLGTHGETDFGRYMMGGVSAKIVRTSPVPVMWVREPVSDDSENPEPEPVDSDG</sequence>
<evidence type="ECO:0000259" key="3">
    <source>
        <dbReference type="Pfam" id="PF00582"/>
    </source>
</evidence>
<evidence type="ECO:0000256" key="2">
    <source>
        <dbReference type="SAM" id="MobiDB-lite"/>
    </source>
</evidence>
<feature type="domain" description="UspA" evidence="3">
    <location>
        <begin position="1"/>
        <end position="137"/>
    </location>
</feature>
<dbReference type="EMBL" id="FODV01000031">
    <property type="protein sequence ID" value="SEP27754.1"/>
    <property type="molecule type" value="Genomic_DNA"/>
</dbReference>
<dbReference type="RefSeq" id="WP_089827890.1">
    <property type="nucleotide sequence ID" value="NZ_FODV01000031.1"/>
</dbReference>
<keyword evidence="5" id="KW-1185">Reference proteome</keyword>
<feature type="domain" description="UspA" evidence="3">
    <location>
        <begin position="152"/>
        <end position="286"/>
    </location>
</feature>
<dbReference type="Gene3D" id="3.40.50.620">
    <property type="entry name" value="HUPs"/>
    <property type="match status" value="2"/>
</dbReference>
<dbReference type="InterPro" id="IPR006016">
    <property type="entry name" value="UspA"/>
</dbReference>
<dbReference type="OrthoDB" id="105697at2157"/>
<feature type="compositionally biased region" description="Acidic residues" evidence="2">
    <location>
        <begin position="290"/>
        <end position="305"/>
    </location>
</feature>
<gene>
    <name evidence="4" type="ORF">SAMN04487948_13120</name>
</gene>
<evidence type="ECO:0000256" key="1">
    <source>
        <dbReference type="ARBA" id="ARBA00008791"/>
    </source>
</evidence>
<dbReference type="SUPFAM" id="SSF52402">
    <property type="entry name" value="Adenine nucleotide alpha hydrolases-like"/>
    <property type="match status" value="2"/>
</dbReference>
<evidence type="ECO:0000313" key="4">
    <source>
        <dbReference type="EMBL" id="SEP27754.1"/>
    </source>
</evidence>
<organism evidence="4 5">
    <name type="scientific">Halogranum amylolyticum</name>
    <dbReference type="NCBI Taxonomy" id="660520"/>
    <lineage>
        <taxon>Archaea</taxon>
        <taxon>Methanobacteriati</taxon>
        <taxon>Methanobacteriota</taxon>
        <taxon>Stenosarchaea group</taxon>
        <taxon>Halobacteria</taxon>
        <taxon>Halobacteriales</taxon>
        <taxon>Haloferacaceae</taxon>
    </lineage>
</organism>
<dbReference type="PANTHER" id="PTHR46268">
    <property type="entry name" value="STRESS RESPONSE PROTEIN NHAX"/>
    <property type="match status" value="1"/>
</dbReference>
<dbReference type="PANTHER" id="PTHR46268:SF6">
    <property type="entry name" value="UNIVERSAL STRESS PROTEIN UP12"/>
    <property type="match status" value="1"/>
</dbReference>
<dbReference type="InterPro" id="IPR006015">
    <property type="entry name" value="Universal_stress_UspA"/>
</dbReference>